<dbReference type="PANTHER" id="PTHR46844:SF1">
    <property type="entry name" value="SLR5058 PROTEIN"/>
    <property type="match status" value="1"/>
</dbReference>
<dbReference type="Pfam" id="PF05729">
    <property type="entry name" value="NACHT"/>
    <property type="match status" value="1"/>
</dbReference>
<sequence>MSLVLSTLLGYVGAMVTQVTGDVIHSRSSARARRRLAARAVDDAQAVMLPAGSGAVLELLDPGQLRILRDFLHGPVFAQVVRQALVAAARPDPDGARATLRDQIRHGLRHTGVFGPEVCFEVTDLVLHLVQVTVGDPGEVDGYTLAIGADVAAAGVRNAELLQRLDSLVEIDGFAGTLREAARAQHTRLRLHHAGESRFVDYSALYVAPNLRPQDDPEADPSTVEKVVAGGLRTVVLGDPGAGKSTLAAKLVHDLAADRVPGLAGLVPLLLVVREHTAGLRRRHDTLVTYLEAVCRRPHQVEPPPDALEYLLLNGRALVVIDGLDELGTAAHRRSFARMVEGFVHRYPLTRIVLTSRVVGYADAPLEPDLFAVTAVAPFGDRQITEYVTKWFALDPTRQPGSLARDFLRESVGVRDLCANPLMLSLLCTLYSSTHYIPRNRPEIYERCAELLFVTWDRSRDIEVPHKYSAFVRPTVQRLAWQLFTDPAGRQVLPRAELSRSLAAHLSERRFEDPDEALQAAEDFLDFCAGRAWVLTDMGVDRAQPQYGFVHRTFLEYFAASQLVKAKPDPAAVWEQLRTRMGDGTWSVVAQLAVQILDRSFEGGADGVLRLAMADYDATDDPVRASTVLTFAAGMLDDVAPGNDVVRDVVTRATLRACSVHPDLRLRGPEIADINDVPLAAALHVGNPDNRARITQGIISAVEAAAGDRAAYPSAGIVWASLVGQGLFSALSRSVPLTSRFAGRLGAAIPERARWWRCLELPSARSLRRGGFDRLFDYVSTAWNSSFSQAEWILRVLDHRPAGQGVDALEHLAALAPHLAVRFAPVEGAIRNLRIPAALDAPEVWSELPPQVRAALLLVIVAASAGRNHMFAREAFYGVVVRGRGNTSLRPAARATLRDLELPADAHAVLTAWIVGG</sequence>
<dbReference type="Gene3D" id="3.40.50.300">
    <property type="entry name" value="P-loop containing nucleotide triphosphate hydrolases"/>
    <property type="match status" value="1"/>
</dbReference>
<reference evidence="2" key="1">
    <citation type="submission" date="2020-11" db="EMBL/GenBank/DDBJ databases">
        <title>Sequencing the genomes of 1000 actinobacteria strains.</title>
        <authorList>
            <person name="Klenk H.-P."/>
        </authorList>
    </citation>
    <scope>NUCLEOTIDE SEQUENCE</scope>
    <source>
        <strain evidence="2">DSM 45356</strain>
    </source>
</reference>
<dbReference type="InterPro" id="IPR007111">
    <property type="entry name" value="NACHT_NTPase"/>
</dbReference>
<dbReference type="Proteomes" id="UP000622552">
    <property type="component" value="Unassembled WGS sequence"/>
</dbReference>
<dbReference type="AlphaFoldDB" id="A0A8J7KX77"/>
<evidence type="ECO:0000259" key="1">
    <source>
        <dbReference type="PROSITE" id="PS50837"/>
    </source>
</evidence>
<proteinExistence type="predicted"/>
<dbReference type="InterPro" id="IPR027417">
    <property type="entry name" value="P-loop_NTPase"/>
</dbReference>
<organism evidence="2 3">
    <name type="scientific">Longispora fulva</name>
    <dbReference type="NCBI Taxonomy" id="619741"/>
    <lineage>
        <taxon>Bacteria</taxon>
        <taxon>Bacillati</taxon>
        <taxon>Actinomycetota</taxon>
        <taxon>Actinomycetes</taxon>
        <taxon>Micromonosporales</taxon>
        <taxon>Micromonosporaceae</taxon>
        <taxon>Longispora</taxon>
    </lineage>
</organism>
<dbReference type="PANTHER" id="PTHR46844">
    <property type="entry name" value="SLR5058 PROTEIN"/>
    <property type="match status" value="1"/>
</dbReference>
<feature type="domain" description="NACHT" evidence="1">
    <location>
        <begin position="232"/>
        <end position="431"/>
    </location>
</feature>
<protein>
    <recommendedName>
        <fullName evidence="1">NACHT domain-containing protein</fullName>
    </recommendedName>
</protein>
<dbReference type="PROSITE" id="PS50837">
    <property type="entry name" value="NACHT"/>
    <property type="match status" value="1"/>
</dbReference>
<evidence type="ECO:0000313" key="2">
    <source>
        <dbReference type="EMBL" id="MBG6137462.1"/>
    </source>
</evidence>
<dbReference type="RefSeq" id="WP_197004330.1">
    <property type="nucleotide sequence ID" value="NZ_BONS01000020.1"/>
</dbReference>
<dbReference type="SUPFAM" id="SSF52540">
    <property type="entry name" value="P-loop containing nucleoside triphosphate hydrolases"/>
    <property type="match status" value="1"/>
</dbReference>
<dbReference type="EMBL" id="JADOUF010000001">
    <property type="protein sequence ID" value="MBG6137462.1"/>
    <property type="molecule type" value="Genomic_DNA"/>
</dbReference>
<gene>
    <name evidence="2" type="ORF">IW245_003656</name>
</gene>
<keyword evidence="3" id="KW-1185">Reference proteome</keyword>
<evidence type="ECO:0000313" key="3">
    <source>
        <dbReference type="Proteomes" id="UP000622552"/>
    </source>
</evidence>
<name>A0A8J7KX77_9ACTN</name>
<comment type="caution">
    <text evidence="2">The sequence shown here is derived from an EMBL/GenBank/DDBJ whole genome shotgun (WGS) entry which is preliminary data.</text>
</comment>
<accession>A0A8J7KX77</accession>